<proteinExistence type="inferred from homology"/>
<dbReference type="InterPro" id="IPR050079">
    <property type="entry name" value="DEAD_box_RNA_helicase"/>
</dbReference>
<evidence type="ECO:0000256" key="6">
    <source>
        <dbReference type="ARBA" id="ARBA00022840"/>
    </source>
</evidence>
<evidence type="ECO:0000256" key="1">
    <source>
        <dbReference type="ARBA" id="ARBA00012552"/>
    </source>
</evidence>
<feature type="short sequence motif" description="Q motif" evidence="9">
    <location>
        <begin position="1"/>
        <end position="29"/>
    </location>
</feature>
<dbReference type="PANTHER" id="PTHR47959">
    <property type="entry name" value="ATP-DEPENDENT RNA HELICASE RHLE-RELATED"/>
    <property type="match status" value="1"/>
</dbReference>
<evidence type="ECO:0000313" key="15">
    <source>
        <dbReference type="EMBL" id="MCA9755209.1"/>
    </source>
</evidence>
<dbReference type="InterPro" id="IPR044742">
    <property type="entry name" value="DEAD/DEAH_RhlB"/>
</dbReference>
<evidence type="ECO:0000256" key="2">
    <source>
        <dbReference type="ARBA" id="ARBA00022490"/>
    </source>
</evidence>
<evidence type="ECO:0000259" key="14">
    <source>
        <dbReference type="PROSITE" id="PS51195"/>
    </source>
</evidence>
<feature type="compositionally biased region" description="Basic and acidic residues" evidence="11">
    <location>
        <begin position="471"/>
        <end position="491"/>
    </location>
</feature>
<keyword evidence="5 10" id="KW-0347">Helicase</keyword>
<dbReference type="CDD" id="cd18787">
    <property type="entry name" value="SF2_C_DEAD"/>
    <property type="match status" value="1"/>
</dbReference>
<reference evidence="15" key="1">
    <citation type="submission" date="2020-04" db="EMBL/GenBank/DDBJ databases">
        <authorList>
            <person name="Zhang T."/>
        </authorList>
    </citation>
    <scope>NUCLEOTIDE SEQUENCE</scope>
    <source>
        <strain evidence="15">HKST-UBA02</strain>
    </source>
</reference>
<feature type="compositionally biased region" description="Basic and acidic residues" evidence="11">
    <location>
        <begin position="414"/>
        <end position="423"/>
    </location>
</feature>
<evidence type="ECO:0000259" key="13">
    <source>
        <dbReference type="PROSITE" id="PS51194"/>
    </source>
</evidence>
<dbReference type="PROSITE" id="PS00039">
    <property type="entry name" value="DEAD_ATP_HELICASE"/>
    <property type="match status" value="1"/>
</dbReference>
<feature type="domain" description="DEAD-box RNA helicase Q" evidence="14">
    <location>
        <begin position="1"/>
        <end position="29"/>
    </location>
</feature>
<dbReference type="SUPFAM" id="SSF52540">
    <property type="entry name" value="P-loop containing nucleoside triphosphate hydrolases"/>
    <property type="match status" value="1"/>
</dbReference>
<dbReference type="EMBL" id="JAGQHS010000018">
    <property type="protein sequence ID" value="MCA9755209.1"/>
    <property type="molecule type" value="Genomic_DNA"/>
</dbReference>
<keyword evidence="3 10" id="KW-0547">Nucleotide-binding</keyword>
<comment type="catalytic activity">
    <reaction evidence="8">
        <text>ATP + H2O = ADP + phosphate + H(+)</text>
        <dbReference type="Rhea" id="RHEA:13065"/>
        <dbReference type="ChEBI" id="CHEBI:15377"/>
        <dbReference type="ChEBI" id="CHEBI:15378"/>
        <dbReference type="ChEBI" id="CHEBI:30616"/>
        <dbReference type="ChEBI" id="CHEBI:43474"/>
        <dbReference type="ChEBI" id="CHEBI:456216"/>
        <dbReference type="EC" id="3.6.4.13"/>
    </reaction>
</comment>
<organism evidence="15 16">
    <name type="scientific">Eiseniibacteriota bacterium</name>
    <dbReference type="NCBI Taxonomy" id="2212470"/>
    <lineage>
        <taxon>Bacteria</taxon>
        <taxon>Candidatus Eiseniibacteriota</taxon>
    </lineage>
</organism>
<dbReference type="PROSITE" id="PS51192">
    <property type="entry name" value="HELICASE_ATP_BIND_1"/>
    <property type="match status" value="1"/>
</dbReference>
<dbReference type="SMART" id="SM00490">
    <property type="entry name" value="HELICc"/>
    <property type="match status" value="1"/>
</dbReference>
<dbReference type="GO" id="GO:0005524">
    <property type="term" value="F:ATP binding"/>
    <property type="evidence" value="ECO:0007669"/>
    <property type="project" value="UniProtKB-KW"/>
</dbReference>
<dbReference type="PANTHER" id="PTHR47959:SF13">
    <property type="entry name" value="ATP-DEPENDENT RNA HELICASE RHLE"/>
    <property type="match status" value="1"/>
</dbReference>
<feature type="domain" description="Helicase C-terminal" evidence="13">
    <location>
        <begin position="214"/>
        <end position="379"/>
    </location>
</feature>
<dbReference type="EC" id="3.6.4.13" evidence="1"/>
<keyword evidence="4 10" id="KW-0378">Hydrolase</keyword>
<dbReference type="GO" id="GO:0003676">
    <property type="term" value="F:nucleic acid binding"/>
    <property type="evidence" value="ECO:0007669"/>
    <property type="project" value="InterPro"/>
</dbReference>
<evidence type="ECO:0000256" key="5">
    <source>
        <dbReference type="ARBA" id="ARBA00022806"/>
    </source>
</evidence>
<dbReference type="InterPro" id="IPR014001">
    <property type="entry name" value="Helicase_ATP-bd"/>
</dbReference>
<reference evidence="15" key="2">
    <citation type="journal article" date="2021" name="Microbiome">
        <title>Successional dynamics and alternative stable states in a saline activated sludge microbial community over 9 years.</title>
        <authorList>
            <person name="Wang Y."/>
            <person name="Ye J."/>
            <person name="Ju F."/>
            <person name="Liu L."/>
            <person name="Boyd J.A."/>
            <person name="Deng Y."/>
            <person name="Parks D.H."/>
            <person name="Jiang X."/>
            <person name="Yin X."/>
            <person name="Woodcroft B.J."/>
            <person name="Tyson G.W."/>
            <person name="Hugenholtz P."/>
            <person name="Polz M.F."/>
            <person name="Zhang T."/>
        </authorList>
    </citation>
    <scope>NUCLEOTIDE SEQUENCE</scope>
    <source>
        <strain evidence="15">HKST-UBA02</strain>
    </source>
</reference>
<evidence type="ECO:0000256" key="4">
    <source>
        <dbReference type="ARBA" id="ARBA00022801"/>
    </source>
</evidence>
<dbReference type="CDD" id="cd00268">
    <property type="entry name" value="DEADc"/>
    <property type="match status" value="1"/>
</dbReference>
<dbReference type="PROSITE" id="PS51195">
    <property type="entry name" value="Q_MOTIF"/>
    <property type="match status" value="1"/>
</dbReference>
<feature type="domain" description="Helicase ATP-binding" evidence="12">
    <location>
        <begin position="32"/>
        <end position="203"/>
    </location>
</feature>
<feature type="compositionally biased region" description="Basic residues" evidence="11">
    <location>
        <begin position="449"/>
        <end position="458"/>
    </location>
</feature>
<protein>
    <recommendedName>
        <fullName evidence="1">RNA helicase</fullName>
        <ecNumber evidence="1">3.6.4.13</ecNumber>
    </recommendedName>
</protein>
<dbReference type="GO" id="GO:0005829">
    <property type="term" value="C:cytosol"/>
    <property type="evidence" value="ECO:0007669"/>
    <property type="project" value="TreeGrafter"/>
</dbReference>
<evidence type="ECO:0000256" key="9">
    <source>
        <dbReference type="PROSITE-ProRule" id="PRU00552"/>
    </source>
</evidence>
<dbReference type="InterPro" id="IPR014014">
    <property type="entry name" value="RNA_helicase_DEAD_Q_motif"/>
</dbReference>
<evidence type="ECO:0000313" key="16">
    <source>
        <dbReference type="Proteomes" id="UP000739538"/>
    </source>
</evidence>
<dbReference type="InterPro" id="IPR000629">
    <property type="entry name" value="RNA-helicase_DEAD-box_CS"/>
</dbReference>
<dbReference type="Pfam" id="PF00270">
    <property type="entry name" value="DEAD"/>
    <property type="match status" value="1"/>
</dbReference>
<evidence type="ECO:0000256" key="7">
    <source>
        <dbReference type="ARBA" id="ARBA00038437"/>
    </source>
</evidence>
<name>A0A956SDF9_UNCEI</name>
<evidence type="ECO:0000256" key="3">
    <source>
        <dbReference type="ARBA" id="ARBA00022741"/>
    </source>
</evidence>
<dbReference type="FunFam" id="3.40.50.300:FF:000108">
    <property type="entry name" value="ATP-dependent RNA helicase RhlE"/>
    <property type="match status" value="1"/>
</dbReference>
<dbReference type="Proteomes" id="UP000739538">
    <property type="component" value="Unassembled WGS sequence"/>
</dbReference>
<dbReference type="PROSITE" id="PS51194">
    <property type="entry name" value="HELICASE_CTER"/>
    <property type="match status" value="1"/>
</dbReference>
<dbReference type="Gene3D" id="3.40.50.300">
    <property type="entry name" value="P-loop containing nucleotide triphosphate hydrolases"/>
    <property type="match status" value="2"/>
</dbReference>
<dbReference type="GO" id="GO:0016787">
    <property type="term" value="F:hydrolase activity"/>
    <property type="evidence" value="ECO:0007669"/>
    <property type="project" value="UniProtKB-KW"/>
</dbReference>
<dbReference type="InterPro" id="IPR001650">
    <property type="entry name" value="Helicase_C-like"/>
</dbReference>
<evidence type="ECO:0000259" key="12">
    <source>
        <dbReference type="PROSITE" id="PS51192"/>
    </source>
</evidence>
<evidence type="ECO:0000256" key="11">
    <source>
        <dbReference type="SAM" id="MobiDB-lite"/>
    </source>
</evidence>
<dbReference type="InterPro" id="IPR027417">
    <property type="entry name" value="P-loop_NTPase"/>
</dbReference>
<dbReference type="AlphaFoldDB" id="A0A956SDF9"/>
<gene>
    <name evidence="15" type="ORF">KDA27_05355</name>
</gene>
<comment type="caution">
    <text evidence="15">The sequence shown here is derived from an EMBL/GenBank/DDBJ whole genome shotgun (WGS) entry which is preliminary data.</text>
</comment>
<feature type="region of interest" description="Disordered" evidence="11">
    <location>
        <begin position="367"/>
        <end position="510"/>
    </location>
</feature>
<dbReference type="GO" id="GO:0003724">
    <property type="term" value="F:RNA helicase activity"/>
    <property type="evidence" value="ECO:0007669"/>
    <property type="project" value="UniProtKB-EC"/>
</dbReference>
<accession>A0A956SDF9</accession>
<dbReference type="InterPro" id="IPR011545">
    <property type="entry name" value="DEAD/DEAH_box_helicase_dom"/>
</dbReference>
<sequence>MSFQDLGLRPEIARALEEIEYREPTPIQSKAIPLLLEGNDVMACAQTGTGKTAAFALPILHRLLEGEKNHLRALILVPTRELAIQVAKNINAYAAHAGITTTCAYGGVPIEPQEMMLRHGVDILVATPGRLIDHMWRGNIDYRHTEVLVLDEADRMLDMGFIKDVLEIVREIPTDRQSMLFSATLGPDITRLSKQLLKEPVRIEVAPPASTVDKVEQFIIRVNRDEKAGVLEDLIRQHDMRRSIVFTKTKVGASRLASHLRRRGIQAEAIHSNRSQEERVRTLEAFRGGTIHVLVATDIAARGIDVDEITHVVNYDVPYAAEDYVHRIGRTARAGRTGMAIMLVTKEEMRGVRSIERLIGFSLPEEGGELVPLSAGERGSEPSRRSASRRGGGGRRERGGAGRRGASRGGRSGGGDRHSRQDEGVAAGASFGESRATGETRNGAAPGGPKKRRRRKPRSGGPGEPARGARTQRDQETRNDRPNPSDRDRNGKKEKRSIVQTLLGKLGFGD</sequence>
<dbReference type="Pfam" id="PF00271">
    <property type="entry name" value="Helicase_C"/>
    <property type="match status" value="1"/>
</dbReference>
<keyword evidence="2" id="KW-0963">Cytoplasm</keyword>
<evidence type="ECO:0000256" key="10">
    <source>
        <dbReference type="RuleBase" id="RU000492"/>
    </source>
</evidence>
<comment type="similarity">
    <text evidence="7 10">Belongs to the DEAD box helicase family.</text>
</comment>
<keyword evidence="6 10" id="KW-0067">ATP-binding</keyword>
<evidence type="ECO:0000256" key="8">
    <source>
        <dbReference type="ARBA" id="ARBA00047984"/>
    </source>
</evidence>
<dbReference type="SMART" id="SM00487">
    <property type="entry name" value="DEXDc"/>
    <property type="match status" value="1"/>
</dbReference>